<gene>
    <name evidence="1" type="ORF">Scep_018565</name>
</gene>
<organism evidence="1 2">
    <name type="scientific">Stephania cephalantha</name>
    <dbReference type="NCBI Taxonomy" id="152367"/>
    <lineage>
        <taxon>Eukaryota</taxon>
        <taxon>Viridiplantae</taxon>
        <taxon>Streptophyta</taxon>
        <taxon>Embryophyta</taxon>
        <taxon>Tracheophyta</taxon>
        <taxon>Spermatophyta</taxon>
        <taxon>Magnoliopsida</taxon>
        <taxon>Ranunculales</taxon>
        <taxon>Menispermaceae</taxon>
        <taxon>Menispermoideae</taxon>
        <taxon>Cissampelideae</taxon>
        <taxon>Stephania</taxon>
    </lineage>
</organism>
<protein>
    <submittedName>
        <fullName evidence="1">Uncharacterized protein</fullName>
    </submittedName>
</protein>
<dbReference type="AlphaFoldDB" id="A0AAP0IA41"/>
<proteinExistence type="predicted"/>
<keyword evidence="2" id="KW-1185">Reference proteome</keyword>
<comment type="caution">
    <text evidence="1">The sequence shown here is derived from an EMBL/GenBank/DDBJ whole genome shotgun (WGS) entry which is preliminary data.</text>
</comment>
<evidence type="ECO:0000313" key="2">
    <source>
        <dbReference type="Proteomes" id="UP001419268"/>
    </source>
</evidence>
<reference evidence="1 2" key="1">
    <citation type="submission" date="2024-01" db="EMBL/GenBank/DDBJ databases">
        <title>Genome assemblies of Stephania.</title>
        <authorList>
            <person name="Yang L."/>
        </authorList>
    </citation>
    <scope>NUCLEOTIDE SEQUENCE [LARGE SCALE GENOMIC DNA]</scope>
    <source>
        <strain evidence="1">JXDWG</strain>
        <tissue evidence="1">Leaf</tissue>
    </source>
</reference>
<dbReference type="Proteomes" id="UP001419268">
    <property type="component" value="Unassembled WGS sequence"/>
</dbReference>
<accession>A0AAP0IA41</accession>
<dbReference type="EMBL" id="JBBNAG010000008">
    <property type="protein sequence ID" value="KAK9111046.1"/>
    <property type="molecule type" value="Genomic_DNA"/>
</dbReference>
<evidence type="ECO:0000313" key="1">
    <source>
        <dbReference type="EMBL" id="KAK9111046.1"/>
    </source>
</evidence>
<name>A0AAP0IA41_9MAGN</name>
<sequence length="99" mass="11506">MTGLSVTDSSETPPTVNELYLHLHIVNHDGMTFIDTRSERFYKAKYAILLSGTLALSRPIELFKQLQRSLWTFLKGGYGINQAKNPILRYIYIYIYIYL</sequence>